<accession>A0A9P0U004</accession>
<reference evidence="1" key="1">
    <citation type="submission" date="2022-05" db="EMBL/GenBank/DDBJ databases">
        <authorList>
            <person name="Okamura Y."/>
        </authorList>
    </citation>
    <scope>NUCLEOTIDE SEQUENCE</scope>
</reference>
<dbReference type="EMBL" id="CALOZG010000085">
    <property type="protein sequence ID" value="CAH4038023.1"/>
    <property type="molecule type" value="Genomic_DNA"/>
</dbReference>
<gene>
    <name evidence="1" type="ORF">PIBRA_LOCUS13625</name>
</gene>
<name>A0A9P0U004_PIEBR</name>
<sequence>MLTRRGLALQKASKLRLALRELKASRKLCAQLTLKREDNDRQLLERLMVNKKLKAELSLIFQQNNTLRHECDFLKSHWTSLMAMA</sequence>
<dbReference type="Proteomes" id="UP001152562">
    <property type="component" value="Unassembled WGS sequence"/>
</dbReference>
<protein>
    <submittedName>
        <fullName evidence="1">Uncharacterized protein</fullName>
    </submittedName>
</protein>
<dbReference type="AlphaFoldDB" id="A0A9P0U004"/>
<proteinExistence type="predicted"/>
<evidence type="ECO:0000313" key="1">
    <source>
        <dbReference type="EMBL" id="CAH4038023.1"/>
    </source>
</evidence>
<keyword evidence="2" id="KW-1185">Reference proteome</keyword>
<comment type="caution">
    <text evidence="1">The sequence shown here is derived from an EMBL/GenBank/DDBJ whole genome shotgun (WGS) entry which is preliminary data.</text>
</comment>
<evidence type="ECO:0000313" key="2">
    <source>
        <dbReference type="Proteomes" id="UP001152562"/>
    </source>
</evidence>
<organism evidence="1 2">
    <name type="scientific">Pieris brassicae</name>
    <name type="common">White butterfly</name>
    <name type="synonym">Large white butterfly</name>
    <dbReference type="NCBI Taxonomy" id="7116"/>
    <lineage>
        <taxon>Eukaryota</taxon>
        <taxon>Metazoa</taxon>
        <taxon>Ecdysozoa</taxon>
        <taxon>Arthropoda</taxon>
        <taxon>Hexapoda</taxon>
        <taxon>Insecta</taxon>
        <taxon>Pterygota</taxon>
        <taxon>Neoptera</taxon>
        <taxon>Endopterygota</taxon>
        <taxon>Lepidoptera</taxon>
        <taxon>Glossata</taxon>
        <taxon>Ditrysia</taxon>
        <taxon>Papilionoidea</taxon>
        <taxon>Pieridae</taxon>
        <taxon>Pierinae</taxon>
        <taxon>Pieris</taxon>
    </lineage>
</organism>